<feature type="region of interest" description="Disordered" evidence="1">
    <location>
        <begin position="1"/>
        <end position="91"/>
    </location>
</feature>
<evidence type="ECO:0000313" key="2">
    <source>
        <dbReference type="EMBL" id="CAH7681874.1"/>
    </source>
</evidence>
<gene>
    <name evidence="2" type="ORF">PPACK8108_LOCUS14540</name>
</gene>
<keyword evidence="3" id="KW-1185">Reference proteome</keyword>
<evidence type="ECO:0000313" key="3">
    <source>
        <dbReference type="Proteomes" id="UP001153365"/>
    </source>
</evidence>
<dbReference type="AlphaFoldDB" id="A0AAV0B7Z7"/>
<name>A0AAV0B7Z7_PHAPC</name>
<feature type="compositionally biased region" description="Gly residues" evidence="1">
    <location>
        <begin position="58"/>
        <end position="69"/>
    </location>
</feature>
<feature type="compositionally biased region" description="Basic and acidic residues" evidence="1">
    <location>
        <begin position="44"/>
        <end position="54"/>
    </location>
</feature>
<protein>
    <submittedName>
        <fullName evidence="2">Uncharacterized protein</fullName>
    </submittedName>
</protein>
<dbReference type="EMBL" id="CALTRL010003749">
    <property type="protein sequence ID" value="CAH7681874.1"/>
    <property type="molecule type" value="Genomic_DNA"/>
</dbReference>
<feature type="compositionally biased region" description="Polar residues" evidence="1">
    <location>
        <begin position="1"/>
        <end position="20"/>
    </location>
</feature>
<reference evidence="2" key="1">
    <citation type="submission" date="2022-06" db="EMBL/GenBank/DDBJ databases">
        <authorList>
            <consortium name="SYNGENTA / RWTH Aachen University"/>
        </authorList>
    </citation>
    <scope>NUCLEOTIDE SEQUENCE</scope>
</reference>
<dbReference type="Proteomes" id="UP001153365">
    <property type="component" value="Unassembled WGS sequence"/>
</dbReference>
<proteinExistence type="predicted"/>
<organism evidence="2 3">
    <name type="scientific">Phakopsora pachyrhizi</name>
    <name type="common">Asian soybean rust disease fungus</name>
    <dbReference type="NCBI Taxonomy" id="170000"/>
    <lineage>
        <taxon>Eukaryota</taxon>
        <taxon>Fungi</taxon>
        <taxon>Dikarya</taxon>
        <taxon>Basidiomycota</taxon>
        <taxon>Pucciniomycotina</taxon>
        <taxon>Pucciniomycetes</taxon>
        <taxon>Pucciniales</taxon>
        <taxon>Phakopsoraceae</taxon>
        <taxon>Phakopsora</taxon>
    </lineage>
</organism>
<accession>A0AAV0B7Z7</accession>
<comment type="caution">
    <text evidence="2">The sequence shown here is derived from an EMBL/GenBank/DDBJ whole genome shotgun (WGS) entry which is preliminary data.</text>
</comment>
<evidence type="ECO:0000256" key="1">
    <source>
        <dbReference type="SAM" id="MobiDB-lite"/>
    </source>
</evidence>
<sequence length="125" mass="13547">MSSINRNNQSTTGSGLNDQVRSNEFDPNRQGFGNVVDTNQAKQHLSDEGSKFRNENQLGGGDGHFQGHGGRAHPGTTGDNIGNVGADEHPKVPFKAKVEGYAKKFAGKTRLRGEDQVLEQEGFHK</sequence>